<dbReference type="InterPro" id="IPR036188">
    <property type="entry name" value="FAD/NAD-bd_sf"/>
</dbReference>
<dbReference type="AlphaFoldDB" id="A0A252BU75"/>
<dbReference type="EMBL" id="JOPJ01000014">
    <property type="protein sequence ID" value="OUJ12473.1"/>
    <property type="molecule type" value="Genomic_DNA"/>
</dbReference>
<sequence>MDKPNTECAATHVVVVGGGIVGVTTALELRLRGHEVTLLSMDKPGSQEAASYGNAGWLNPGSVVPLSMPGMWKKIPGYLLASNGPLKLRPSALLQSWQWLLGFVACGATQKRVRRIARALRPFLADSAARHSALAEAAGVPELIEKKGLLVVYPNKAAYEADALAWSLRRENNVVWKTMERAELVALCPELGERYQYGAFIVDGAHCRSPGGYVAALAQYAEKKGVRYISGCAEKFLIDGGKISGVVYNGNKLACDHLVIAGGMGSVELASQIGDKLPLVSERGYHVEVPGAEGGLPIPVMMSDLKFGITPMTGGLRAAGQVEFALKGAAPDWRRARILLDCLREGLPRLKIGGFSTTNHWMGNRPSTPDCLPVIGPSSKVGGVYYATGHGHLGLVSAPLTAEFIARLIAGDAVPEVAPYTVERFCRGGKE</sequence>
<evidence type="ECO:0000256" key="1">
    <source>
        <dbReference type="ARBA" id="ARBA00023002"/>
    </source>
</evidence>
<keyword evidence="4" id="KW-1185">Reference proteome</keyword>
<dbReference type="Proteomes" id="UP000194931">
    <property type="component" value="Unassembled WGS sequence"/>
</dbReference>
<dbReference type="PANTHER" id="PTHR13847:SF289">
    <property type="entry name" value="GLYCINE OXIDASE"/>
    <property type="match status" value="1"/>
</dbReference>
<dbReference type="GO" id="GO:0005737">
    <property type="term" value="C:cytoplasm"/>
    <property type="evidence" value="ECO:0007669"/>
    <property type="project" value="TreeGrafter"/>
</dbReference>
<dbReference type="GO" id="GO:0016491">
    <property type="term" value="F:oxidoreductase activity"/>
    <property type="evidence" value="ECO:0007669"/>
    <property type="project" value="UniProtKB-KW"/>
</dbReference>
<organism evidence="3 4">
    <name type="scientific">Acetobacter okinawensis</name>
    <dbReference type="NCBI Taxonomy" id="1076594"/>
    <lineage>
        <taxon>Bacteria</taxon>
        <taxon>Pseudomonadati</taxon>
        <taxon>Pseudomonadota</taxon>
        <taxon>Alphaproteobacteria</taxon>
        <taxon>Acetobacterales</taxon>
        <taxon>Acetobacteraceae</taxon>
        <taxon>Acetobacter</taxon>
    </lineage>
</organism>
<dbReference type="SUPFAM" id="SSF54373">
    <property type="entry name" value="FAD-linked reductases, C-terminal domain"/>
    <property type="match status" value="1"/>
</dbReference>
<dbReference type="eggNOG" id="COG0665">
    <property type="taxonomic scope" value="Bacteria"/>
</dbReference>
<accession>A0A252BU75</accession>
<dbReference type="PANTHER" id="PTHR13847">
    <property type="entry name" value="SARCOSINE DEHYDROGENASE-RELATED"/>
    <property type="match status" value="1"/>
</dbReference>
<feature type="domain" description="FAD dependent oxidoreductase" evidence="2">
    <location>
        <begin position="12"/>
        <end position="408"/>
    </location>
</feature>
<evidence type="ECO:0000259" key="2">
    <source>
        <dbReference type="Pfam" id="PF01266"/>
    </source>
</evidence>
<keyword evidence="1" id="KW-0560">Oxidoreductase</keyword>
<dbReference type="InterPro" id="IPR006076">
    <property type="entry name" value="FAD-dep_OxRdtase"/>
</dbReference>
<gene>
    <name evidence="3" type="ORF">HK26_01970</name>
</gene>
<dbReference type="Pfam" id="PF01266">
    <property type="entry name" value="DAO"/>
    <property type="match status" value="1"/>
</dbReference>
<dbReference type="Gene3D" id="3.50.50.60">
    <property type="entry name" value="FAD/NAD(P)-binding domain"/>
    <property type="match status" value="2"/>
</dbReference>
<dbReference type="STRING" id="1236501.GCA_000613865_02089"/>
<comment type="caution">
    <text evidence="3">The sequence shown here is derived from an EMBL/GenBank/DDBJ whole genome shotgun (WGS) entry which is preliminary data.</text>
</comment>
<dbReference type="OrthoDB" id="9815989at2"/>
<evidence type="ECO:0000313" key="3">
    <source>
        <dbReference type="EMBL" id="OUJ12473.1"/>
    </source>
</evidence>
<dbReference type="RefSeq" id="WP_086639232.1">
    <property type="nucleotide sequence ID" value="NZ_JOPJ01000014.1"/>
</dbReference>
<reference evidence="4" key="1">
    <citation type="submission" date="2014-06" db="EMBL/GenBank/DDBJ databases">
        <authorList>
            <person name="Winans N.J."/>
            <person name="Newell P.D."/>
            <person name="Douglas A.E."/>
        </authorList>
    </citation>
    <scope>NUCLEOTIDE SEQUENCE [LARGE SCALE GENOMIC DNA]</scope>
</reference>
<dbReference type="Gene3D" id="3.30.9.10">
    <property type="entry name" value="D-Amino Acid Oxidase, subunit A, domain 2"/>
    <property type="match status" value="1"/>
</dbReference>
<name>A0A252BU75_9PROT</name>
<evidence type="ECO:0000313" key="4">
    <source>
        <dbReference type="Proteomes" id="UP000194931"/>
    </source>
</evidence>
<protein>
    <recommendedName>
        <fullName evidence="2">FAD dependent oxidoreductase domain-containing protein</fullName>
    </recommendedName>
</protein>
<dbReference type="SUPFAM" id="SSF51905">
    <property type="entry name" value="FAD/NAD(P)-binding domain"/>
    <property type="match status" value="1"/>
</dbReference>
<proteinExistence type="predicted"/>